<dbReference type="InterPro" id="IPR041698">
    <property type="entry name" value="Methyltransf_25"/>
</dbReference>
<sequence>MKKETLWDAGKRADPNRSAAYIQRFEQLISEGADLHGEARCVDAMAPRNARILDAGCGQGRVGGELALRGHSVVGVDADAQLVEAARAAHPGPVWLVGDLTELDLPARGVAKSFDVIVCAGNVLAFLAPGTAPQVLARLHRHLARGGRLIVGFGAGRGYTFDRFFTDVAGAGFSVSLRLATWDLQAWTPTSDFLVAVCEAEARDACVIPAPLSR</sequence>
<keyword evidence="2" id="KW-0808">Transferase</keyword>
<evidence type="ECO:0000313" key="5">
    <source>
        <dbReference type="EMBL" id="MDF9279221.1"/>
    </source>
</evidence>
<proteinExistence type="predicted"/>
<gene>
    <name evidence="5" type="ORF">P4U43_15635</name>
</gene>
<dbReference type="RefSeq" id="WP_277359570.1">
    <property type="nucleotide sequence ID" value="NZ_JAROKN010000065.1"/>
</dbReference>
<dbReference type="PANTHER" id="PTHR43464">
    <property type="entry name" value="METHYLTRANSFERASE"/>
    <property type="match status" value="1"/>
</dbReference>
<dbReference type="CDD" id="cd02440">
    <property type="entry name" value="AdoMet_MTases"/>
    <property type="match status" value="1"/>
</dbReference>
<keyword evidence="6" id="KW-1185">Reference proteome</keyword>
<dbReference type="PANTHER" id="PTHR43464:SF19">
    <property type="entry name" value="UBIQUINONE BIOSYNTHESIS O-METHYLTRANSFERASE, MITOCHONDRIAL"/>
    <property type="match status" value="1"/>
</dbReference>
<evidence type="ECO:0000256" key="3">
    <source>
        <dbReference type="ARBA" id="ARBA00022691"/>
    </source>
</evidence>
<dbReference type="Gene3D" id="3.40.50.150">
    <property type="entry name" value="Vaccinia Virus protein VP39"/>
    <property type="match status" value="1"/>
</dbReference>
<evidence type="ECO:0000259" key="4">
    <source>
        <dbReference type="Pfam" id="PF13649"/>
    </source>
</evidence>
<evidence type="ECO:0000313" key="6">
    <source>
        <dbReference type="Proteomes" id="UP001220456"/>
    </source>
</evidence>
<evidence type="ECO:0000256" key="2">
    <source>
        <dbReference type="ARBA" id="ARBA00022679"/>
    </source>
</evidence>
<feature type="domain" description="Methyltransferase" evidence="4">
    <location>
        <begin position="52"/>
        <end position="147"/>
    </location>
</feature>
<dbReference type="Proteomes" id="UP001220456">
    <property type="component" value="Unassembled WGS sequence"/>
</dbReference>
<name>A0ABT6CYS3_9MICC</name>
<evidence type="ECO:0000256" key="1">
    <source>
        <dbReference type="ARBA" id="ARBA00022603"/>
    </source>
</evidence>
<organism evidence="5 6">
    <name type="scientific">Arthrobacter vasquezii</name>
    <dbReference type="NCBI Taxonomy" id="2977629"/>
    <lineage>
        <taxon>Bacteria</taxon>
        <taxon>Bacillati</taxon>
        <taxon>Actinomycetota</taxon>
        <taxon>Actinomycetes</taxon>
        <taxon>Micrococcales</taxon>
        <taxon>Micrococcaceae</taxon>
        <taxon>Arthrobacter</taxon>
    </lineage>
</organism>
<keyword evidence="1 5" id="KW-0489">Methyltransferase</keyword>
<protein>
    <submittedName>
        <fullName evidence="5">Class I SAM-dependent methyltransferase</fullName>
    </submittedName>
</protein>
<accession>A0ABT6CYS3</accession>
<dbReference type="EMBL" id="JAROKN010000065">
    <property type="protein sequence ID" value="MDF9279221.1"/>
    <property type="molecule type" value="Genomic_DNA"/>
</dbReference>
<comment type="caution">
    <text evidence="5">The sequence shown here is derived from an EMBL/GenBank/DDBJ whole genome shotgun (WGS) entry which is preliminary data.</text>
</comment>
<dbReference type="Pfam" id="PF13649">
    <property type="entry name" value="Methyltransf_25"/>
    <property type="match status" value="1"/>
</dbReference>
<reference evidence="5 6" key="1">
    <citation type="journal article" date="2023" name="Int. J. Syst. Evol. Microbiol.">
        <title>Arthrobacter vasquezii sp. nov., isolated from a soil sample from Union Glacier, Antarctica.</title>
        <authorList>
            <person name="Valenzuela-Ibaceta F."/>
            <person name="Carrasco V."/>
            <person name="Lagos-Moraga S."/>
            <person name="Dietz-Vargas C."/>
            <person name="Navarro C.A."/>
            <person name="Perez-Donoso J.M."/>
        </authorList>
    </citation>
    <scope>NUCLEOTIDE SEQUENCE [LARGE SCALE GENOMIC DNA]</scope>
    <source>
        <strain evidence="5 6">EH-1B-1</strain>
    </source>
</reference>
<keyword evidence="3" id="KW-0949">S-adenosyl-L-methionine</keyword>
<dbReference type="InterPro" id="IPR029063">
    <property type="entry name" value="SAM-dependent_MTases_sf"/>
</dbReference>
<dbReference type="SUPFAM" id="SSF53335">
    <property type="entry name" value="S-adenosyl-L-methionine-dependent methyltransferases"/>
    <property type="match status" value="1"/>
</dbReference>
<dbReference type="GO" id="GO:0008168">
    <property type="term" value="F:methyltransferase activity"/>
    <property type="evidence" value="ECO:0007669"/>
    <property type="project" value="UniProtKB-KW"/>
</dbReference>
<dbReference type="GO" id="GO:0032259">
    <property type="term" value="P:methylation"/>
    <property type="evidence" value="ECO:0007669"/>
    <property type="project" value="UniProtKB-KW"/>
</dbReference>